<dbReference type="GO" id="GO:0000160">
    <property type="term" value="P:phosphorelay signal transduction system"/>
    <property type="evidence" value="ECO:0007669"/>
    <property type="project" value="InterPro"/>
</dbReference>
<feature type="domain" description="Response regulatory" evidence="3">
    <location>
        <begin position="147"/>
        <end position="263"/>
    </location>
</feature>
<comment type="caution">
    <text evidence="4">The sequence shown here is derived from an EMBL/GenBank/DDBJ whole genome shotgun (WGS) entry which is preliminary data.</text>
</comment>
<dbReference type="SUPFAM" id="SSF52172">
    <property type="entry name" value="CheY-like"/>
    <property type="match status" value="2"/>
</dbReference>
<dbReference type="PROSITE" id="PS50110">
    <property type="entry name" value="RESPONSE_REGULATORY"/>
    <property type="match status" value="2"/>
</dbReference>
<dbReference type="Proteomes" id="UP000231139">
    <property type="component" value="Unassembled WGS sequence"/>
</dbReference>
<proteinExistence type="predicted"/>
<dbReference type="AlphaFoldDB" id="A0A2H0N3Y5"/>
<dbReference type="PANTHER" id="PTHR44591:SF3">
    <property type="entry name" value="RESPONSE REGULATORY DOMAIN-CONTAINING PROTEIN"/>
    <property type="match status" value="1"/>
</dbReference>
<evidence type="ECO:0000313" key="4">
    <source>
        <dbReference type="EMBL" id="PIR02816.1"/>
    </source>
</evidence>
<accession>A0A2H0N3Y5</accession>
<evidence type="ECO:0000256" key="2">
    <source>
        <dbReference type="PROSITE-ProRule" id="PRU00169"/>
    </source>
</evidence>
<dbReference type="InterPro" id="IPR011006">
    <property type="entry name" value="CheY-like_superfamily"/>
</dbReference>
<evidence type="ECO:0000313" key="5">
    <source>
        <dbReference type="Proteomes" id="UP000231139"/>
    </source>
</evidence>
<dbReference type="Gene3D" id="3.40.50.2300">
    <property type="match status" value="2"/>
</dbReference>
<feature type="modified residue" description="4-aspartylphosphate" evidence="2">
    <location>
        <position position="58"/>
    </location>
</feature>
<gene>
    <name evidence="4" type="ORF">COV62_00285</name>
</gene>
<dbReference type="InterPro" id="IPR050595">
    <property type="entry name" value="Bact_response_regulator"/>
</dbReference>
<evidence type="ECO:0000256" key="1">
    <source>
        <dbReference type="ARBA" id="ARBA00022553"/>
    </source>
</evidence>
<dbReference type="InterPro" id="IPR001789">
    <property type="entry name" value="Sig_transdc_resp-reg_receiver"/>
</dbReference>
<dbReference type="CDD" id="cd17574">
    <property type="entry name" value="REC_OmpR"/>
    <property type="match status" value="1"/>
</dbReference>
<feature type="domain" description="Response regulatory" evidence="3">
    <location>
        <begin position="9"/>
        <end position="125"/>
    </location>
</feature>
<reference evidence="4 5" key="1">
    <citation type="submission" date="2017-09" db="EMBL/GenBank/DDBJ databases">
        <title>Depth-based differentiation of microbial function through sediment-hosted aquifers and enrichment of novel symbionts in the deep terrestrial subsurface.</title>
        <authorList>
            <person name="Probst A.J."/>
            <person name="Ladd B."/>
            <person name="Jarett J.K."/>
            <person name="Geller-Mcgrath D.E."/>
            <person name="Sieber C.M."/>
            <person name="Emerson J.B."/>
            <person name="Anantharaman K."/>
            <person name="Thomas B.C."/>
            <person name="Malmstrom R."/>
            <person name="Stieglmeier M."/>
            <person name="Klingl A."/>
            <person name="Woyke T."/>
            <person name="Ryan C.M."/>
            <person name="Banfield J.F."/>
        </authorList>
    </citation>
    <scope>NUCLEOTIDE SEQUENCE [LARGE SCALE GENOMIC DNA]</scope>
    <source>
        <strain evidence="4">CG11_big_fil_rev_8_21_14_0_20_35_11</strain>
    </source>
</reference>
<sequence>MDKEQRKKLIVLVEDEEIIVNLLTNKLKKVGYEVKAAYDGINGLNLIRTAKPDLVLLDMLLPRLNGFEVLEKLNKEKILPDLPVIVISNSGQPIEIDRVLKLGIRDYLVKINFEPNEIIAKVNRVLGRDEVECGVRDKIEKERISGQALLVEDDIFISDLLEKKLSQSHIKTFRAMDANSARLILTSEKIDVILLDIVLPGVNGIEFLKEIKANEKLKHIPVIILSNLGQKKEIEKGLKAGAEQYMIKAHSTPNEIISKVMEVINKLDSRI</sequence>
<organism evidence="4 5">
    <name type="scientific">Candidatus Nealsonbacteria bacterium CG11_big_fil_rev_8_21_14_0_20_35_11</name>
    <dbReference type="NCBI Taxonomy" id="1974713"/>
    <lineage>
        <taxon>Bacteria</taxon>
        <taxon>Candidatus Nealsoniibacteriota</taxon>
    </lineage>
</organism>
<dbReference type="PANTHER" id="PTHR44591">
    <property type="entry name" value="STRESS RESPONSE REGULATOR PROTEIN 1"/>
    <property type="match status" value="1"/>
</dbReference>
<evidence type="ECO:0000259" key="3">
    <source>
        <dbReference type="PROSITE" id="PS50110"/>
    </source>
</evidence>
<dbReference type="EMBL" id="PCWK01000006">
    <property type="protein sequence ID" value="PIR02816.1"/>
    <property type="molecule type" value="Genomic_DNA"/>
</dbReference>
<feature type="modified residue" description="4-aspartylphosphate" evidence="2">
    <location>
        <position position="196"/>
    </location>
</feature>
<dbReference type="Pfam" id="PF00072">
    <property type="entry name" value="Response_reg"/>
    <property type="match status" value="2"/>
</dbReference>
<dbReference type="SMART" id="SM00448">
    <property type="entry name" value="REC"/>
    <property type="match status" value="2"/>
</dbReference>
<protein>
    <recommendedName>
        <fullName evidence="3">Response regulatory domain-containing protein</fullName>
    </recommendedName>
</protein>
<keyword evidence="1 2" id="KW-0597">Phosphoprotein</keyword>
<name>A0A2H0N3Y5_9BACT</name>